<accession>A0ACD5UY76</accession>
<reference evidence="1" key="1">
    <citation type="submission" date="2021-05" db="EMBL/GenBank/DDBJ databases">
        <authorList>
            <person name="Scholz U."/>
            <person name="Mascher M."/>
            <person name="Fiebig A."/>
        </authorList>
    </citation>
    <scope>NUCLEOTIDE SEQUENCE [LARGE SCALE GENOMIC DNA]</scope>
</reference>
<dbReference type="EnsemblPlants" id="AVESA.00010b.r2.2DG0335950.1">
    <property type="protein sequence ID" value="AVESA.00010b.r2.2DG0335950.1.CDS.1"/>
    <property type="gene ID" value="AVESA.00010b.r2.2DG0335950"/>
</dbReference>
<reference evidence="1" key="2">
    <citation type="submission" date="2025-09" db="UniProtKB">
        <authorList>
            <consortium name="EnsemblPlants"/>
        </authorList>
    </citation>
    <scope>IDENTIFICATION</scope>
</reference>
<organism evidence="1 2">
    <name type="scientific">Avena sativa</name>
    <name type="common">Oat</name>
    <dbReference type="NCBI Taxonomy" id="4498"/>
    <lineage>
        <taxon>Eukaryota</taxon>
        <taxon>Viridiplantae</taxon>
        <taxon>Streptophyta</taxon>
        <taxon>Embryophyta</taxon>
        <taxon>Tracheophyta</taxon>
        <taxon>Spermatophyta</taxon>
        <taxon>Magnoliopsida</taxon>
        <taxon>Liliopsida</taxon>
        <taxon>Poales</taxon>
        <taxon>Poaceae</taxon>
        <taxon>BOP clade</taxon>
        <taxon>Pooideae</taxon>
        <taxon>Poodae</taxon>
        <taxon>Poeae</taxon>
        <taxon>Poeae Chloroplast Group 1 (Aveneae type)</taxon>
        <taxon>Aveninae</taxon>
        <taxon>Avena</taxon>
    </lineage>
</organism>
<evidence type="ECO:0000313" key="1">
    <source>
        <dbReference type="EnsemblPlants" id="AVESA.00010b.r2.2DG0335950.1.CDS.1"/>
    </source>
</evidence>
<protein>
    <submittedName>
        <fullName evidence="1">Uncharacterized protein</fullName>
    </submittedName>
</protein>
<proteinExistence type="predicted"/>
<name>A0ACD5UY76_AVESA</name>
<dbReference type="Proteomes" id="UP001732700">
    <property type="component" value="Chromosome 2D"/>
</dbReference>
<keyword evidence="2" id="KW-1185">Reference proteome</keyword>
<evidence type="ECO:0000313" key="2">
    <source>
        <dbReference type="Proteomes" id="UP001732700"/>
    </source>
</evidence>
<sequence>MHFLAPTPSFSTPSINPTPAAPSFPSHKPPSTNPVMAPHAAVLLSLLALVFAAPLAVRAADTHLHFFLHDQVSGSNPTAVQIIKGPATSSSAFPGVDFGDTTVIDDALTETPSATSAAVGRAQGYYMLSSQSGAVLMMCVNLLLTTGDYNGSTLAVVGRDDIMADTRELSVVGGTGKFRMASGYVLWRTNSSSGPDVTAELDVYVADGTTTIAADAPVSPIDGGGGGSAGTGGGASGKSSSGAAALRRALPYGWANEVVAAVLVALAGCVW</sequence>